<dbReference type="AlphaFoldDB" id="A0A099T1B2"/>
<dbReference type="Proteomes" id="UP000029859">
    <property type="component" value="Unassembled WGS sequence"/>
</dbReference>
<dbReference type="Pfam" id="PF13148">
    <property type="entry name" value="DUF3987"/>
    <property type="match status" value="1"/>
</dbReference>
<accession>A0A099T1B2</accession>
<dbReference type="RefSeq" id="WP_048193394.1">
    <property type="nucleotide sequence ID" value="NZ_CAAGSM010000002.1"/>
</dbReference>
<dbReference type="InterPro" id="IPR025048">
    <property type="entry name" value="DUF3987"/>
</dbReference>
<reference evidence="1 2" key="1">
    <citation type="submission" date="2014-09" db="EMBL/GenBank/DDBJ databases">
        <title>Draft genome sequence of an obligately methylotrophic methanogen, Methanococcoides methylutens, isolated from marine sediment.</title>
        <authorList>
            <person name="Guan Y."/>
            <person name="Ngugi D.K."/>
            <person name="Blom J."/>
            <person name="Ali S."/>
            <person name="Ferry J.G."/>
            <person name="Stingl U."/>
        </authorList>
    </citation>
    <scope>NUCLEOTIDE SEQUENCE [LARGE SCALE GENOMIC DNA]</scope>
    <source>
        <strain evidence="1 2">DSM 2657</strain>
    </source>
</reference>
<evidence type="ECO:0000313" key="2">
    <source>
        <dbReference type="Proteomes" id="UP000029859"/>
    </source>
</evidence>
<organism evidence="1 2">
    <name type="scientific">Methanococcoides methylutens</name>
    <dbReference type="NCBI Taxonomy" id="2226"/>
    <lineage>
        <taxon>Archaea</taxon>
        <taxon>Methanobacteriati</taxon>
        <taxon>Methanobacteriota</taxon>
        <taxon>Stenosarchaea group</taxon>
        <taxon>Methanomicrobia</taxon>
        <taxon>Methanosarcinales</taxon>
        <taxon>Methanosarcinaceae</taxon>
        <taxon>Methanococcoides</taxon>
    </lineage>
</organism>
<name>A0A099T1B2_METMT</name>
<protein>
    <submittedName>
        <fullName evidence="1">Uncharacterized protein</fullName>
    </submittedName>
</protein>
<keyword evidence="2" id="KW-1185">Reference proteome</keyword>
<sequence length="508" mass="57703">MTKFNQSELERKYTDHNKVASDDETTFLFSCLYCMFNIFIDPKDLGALILSKEGVARNKWKDLDLRMPDLSKILPADHFINVYTRWVKGLTDAYYEYNVCSALWLLAAWYDGKIVLKTKQGTIKANIFVQILGKSTTSRKSTAVKKCREIYERVTGTKLTDDAQSVEGLIESLALNSHQNLISDESSGLMAKYHKKYNEGIFDELCKYYDGVGTKKILSGSKTGGPTEFTVTDPYINSYYATTTRRYCNVMNIMDFECGYGYRTLYAVPTYQKPYMDIDMETDEDVNNQAVVIKHGNAIYQILNNLGTTEMAFNDDALALYQSTTRKWETEADKFENDIYSSALGRASDYVLKIAMLIEIGKTPISDTITKKSIEVAINLVGTYFLPSCIYVIERLEEDEKFNQIEKVLKKLRDKGGSCGHSYLLRAVKIKSNDFSEVIETLIESETIKKYVSEETGAQSYLLINDDDSVLSKLRADQDSTESIRYIPKGALTEPQLKGFDKILALMD</sequence>
<evidence type="ECO:0000313" key="1">
    <source>
        <dbReference type="EMBL" id="KGK98960.1"/>
    </source>
</evidence>
<dbReference type="OrthoDB" id="148410at2157"/>
<gene>
    <name evidence="1" type="ORF">LI82_02650</name>
</gene>
<dbReference type="EMBL" id="JRHO01000009">
    <property type="protein sequence ID" value="KGK98960.1"/>
    <property type="molecule type" value="Genomic_DNA"/>
</dbReference>
<proteinExistence type="predicted"/>
<comment type="caution">
    <text evidence="1">The sequence shown here is derived from an EMBL/GenBank/DDBJ whole genome shotgun (WGS) entry which is preliminary data.</text>
</comment>